<comment type="caution">
    <text evidence="2">The sequence shown here is derived from an EMBL/GenBank/DDBJ whole genome shotgun (WGS) entry which is preliminary data.</text>
</comment>
<organism evidence="2 3">
    <name type="scientific">Roseobacter insulae</name>
    <dbReference type="NCBI Taxonomy" id="2859783"/>
    <lineage>
        <taxon>Bacteria</taxon>
        <taxon>Pseudomonadati</taxon>
        <taxon>Pseudomonadota</taxon>
        <taxon>Alphaproteobacteria</taxon>
        <taxon>Rhodobacterales</taxon>
        <taxon>Roseobacteraceae</taxon>
        <taxon>Roseobacter</taxon>
    </lineage>
</organism>
<dbReference type="RefSeq" id="WP_219505492.1">
    <property type="nucleotide sequence ID" value="NZ_JAHXDN010000005.1"/>
</dbReference>
<keyword evidence="1" id="KW-0732">Signal</keyword>
<evidence type="ECO:0008006" key="4">
    <source>
        <dbReference type="Google" id="ProtNLM"/>
    </source>
</evidence>
<evidence type="ECO:0000256" key="1">
    <source>
        <dbReference type="SAM" id="SignalP"/>
    </source>
</evidence>
<evidence type="ECO:0000313" key="2">
    <source>
        <dbReference type="EMBL" id="MBW4709686.1"/>
    </source>
</evidence>
<proteinExistence type="predicted"/>
<dbReference type="EMBL" id="JAHXDN010000005">
    <property type="protein sequence ID" value="MBW4709686.1"/>
    <property type="molecule type" value="Genomic_DNA"/>
</dbReference>
<sequence>MKGLALLAFFLLTACSAEGVSPDTAELRNMWRANLVPKSSPAVMVSAFDRFCAIGPRDDATLRAAGYVPLPQEVPGARAYVIDDRRPAVAVSDSMCVVQAESRTGQTARFRNYIAATYPDARPVDPEPLGRNIEQAWSVASDPPTLIATERTESFGWYRYALILFQPGAS</sequence>
<accession>A0A9X1FXT8</accession>
<dbReference type="Proteomes" id="UP001138661">
    <property type="component" value="Unassembled WGS sequence"/>
</dbReference>
<evidence type="ECO:0000313" key="3">
    <source>
        <dbReference type="Proteomes" id="UP001138661"/>
    </source>
</evidence>
<keyword evidence="3" id="KW-1185">Reference proteome</keyword>
<name>A0A9X1FXT8_9RHOB</name>
<feature type="signal peptide" evidence="1">
    <location>
        <begin position="1"/>
        <end position="19"/>
    </location>
</feature>
<protein>
    <recommendedName>
        <fullName evidence="4">Lipoprotein</fullName>
    </recommendedName>
</protein>
<dbReference type="PROSITE" id="PS51257">
    <property type="entry name" value="PROKAR_LIPOPROTEIN"/>
    <property type="match status" value="1"/>
</dbReference>
<dbReference type="AlphaFoldDB" id="A0A9X1FXT8"/>
<feature type="chain" id="PRO_5040896447" description="Lipoprotein" evidence="1">
    <location>
        <begin position="20"/>
        <end position="170"/>
    </location>
</feature>
<gene>
    <name evidence="2" type="ORF">KX928_18010</name>
</gene>
<reference evidence="2" key="1">
    <citation type="submission" date="2021-07" db="EMBL/GenBank/DDBJ databases">
        <title>Roseobacter insulae sp. nov., isolated from a tidal flat.</title>
        <authorList>
            <person name="Park S."/>
            <person name="Yoon J.-H."/>
        </authorList>
    </citation>
    <scope>NUCLEOTIDE SEQUENCE</scope>
    <source>
        <strain evidence="2">YSTF-M11</strain>
    </source>
</reference>